<dbReference type="Proteomes" id="UP001519460">
    <property type="component" value="Unassembled WGS sequence"/>
</dbReference>
<protein>
    <submittedName>
        <fullName evidence="1">Uncharacterized protein</fullName>
    </submittedName>
</protein>
<dbReference type="AlphaFoldDB" id="A0ABD0KQJ1"/>
<comment type="caution">
    <text evidence="1">The sequence shown here is derived from an EMBL/GenBank/DDBJ whole genome shotgun (WGS) entry which is preliminary data.</text>
</comment>
<name>A0ABD0KQJ1_9CAEN</name>
<proteinExistence type="predicted"/>
<evidence type="ECO:0000313" key="1">
    <source>
        <dbReference type="EMBL" id="KAK7489512.1"/>
    </source>
</evidence>
<accession>A0ABD0KQJ1</accession>
<evidence type="ECO:0000313" key="2">
    <source>
        <dbReference type="Proteomes" id="UP001519460"/>
    </source>
</evidence>
<reference evidence="1 2" key="1">
    <citation type="journal article" date="2023" name="Sci. Data">
        <title>Genome assembly of the Korean intertidal mud-creeper Batillaria attramentaria.</title>
        <authorList>
            <person name="Patra A.K."/>
            <person name="Ho P.T."/>
            <person name="Jun S."/>
            <person name="Lee S.J."/>
            <person name="Kim Y."/>
            <person name="Won Y.J."/>
        </authorList>
    </citation>
    <scope>NUCLEOTIDE SEQUENCE [LARGE SCALE GENOMIC DNA]</scope>
    <source>
        <strain evidence="1">Wonlab-2016</strain>
    </source>
</reference>
<organism evidence="1 2">
    <name type="scientific">Batillaria attramentaria</name>
    <dbReference type="NCBI Taxonomy" id="370345"/>
    <lineage>
        <taxon>Eukaryota</taxon>
        <taxon>Metazoa</taxon>
        <taxon>Spiralia</taxon>
        <taxon>Lophotrochozoa</taxon>
        <taxon>Mollusca</taxon>
        <taxon>Gastropoda</taxon>
        <taxon>Caenogastropoda</taxon>
        <taxon>Sorbeoconcha</taxon>
        <taxon>Cerithioidea</taxon>
        <taxon>Batillariidae</taxon>
        <taxon>Batillaria</taxon>
    </lineage>
</organism>
<gene>
    <name evidence="1" type="ORF">BaRGS_00019311</name>
</gene>
<keyword evidence="2" id="KW-1185">Reference proteome</keyword>
<sequence length="124" mass="13648">MPPISSVKVCSFAKEVKKVEGMPTQVSSAFTTTQCRVKIGLRVRCCWGRSARAPARAGRTAAETADSRNRYSARALNGRSTEAFGQIVPLPISHRVTSLSQLHTGIEVFEHASKQSQYPRTVWN</sequence>
<dbReference type="EMBL" id="JACVVK020000137">
    <property type="protein sequence ID" value="KAK7489512.1"/>
    <property type="molecule type" value="Genomic_DNA"/>
</dbReference>